<dbReference type="InterPro" id="IPR036322">
    <property type="entry name" value="WD40_repeat_dom_sf"/>
</dbReference>
<feature type="region of interest" description="Disordered" evidence="1">
    <location>
        <begin position="379"/>
        <end position="483"/>
    </location>
</feature>
<dbReference type="PANTHER" id="PTHR43991:SF9">
    <property type="entry name" value="DUF2415 DOMAIN-CONTAINING PROTEIN"/>
    <property type="match status" value="1"/>
</dbReference>
<feature type="compositionally biased region" description="Basic and acidic residues" evidence="1">
    <location>
        <begin position="393"/>
        <end position="410"/>
    </location>
</feature>
<organism evidence="3 4">
    <name type="scientific">Zymoseptoria tritici (strain CBS 115943 / IPO323)</name>
    <name type="common">Speckled leaf blotch fungus</name>
    <name type="synonym">Septoria tritici</name>
    <dbReference type="NCBI Taxonomy" id="336722"/>
    <lineage>
        <taxon>Eukaryota</taxon>
        <taxon>Fungi</taxon>
        <taxon>Dikarya</taxon>
        <taxon>Ascomycota</taxon>
        <taxon>Pezizomycotina</taxon>
        <taxon>Dothideomycetes</taxon>
        <taxon>Dothideomycetidae</taxon>
        <taxon>Mycosphaerellales</taxon>
        <taxon>Mycosphaerellaceae</taxon>
        <taxon>Zymoseptoria</taxon>
    </lineage>
</organism>
<accession>F9XAB5</accession>
<reference evidence="3 4" key="1">
    <citation type="journal article" date="2011" name="PLoS Genet.">
        <title>Finished genome of the fungal wheat pathogen Mycosphaerella graminicola reveals dispensome structure, chromosome plasticity, and stealth pathogenesis.</title>
        <authorList>
            <person name="Goodwin S.B."/>
            <person name="Ben M'barek S."/>
            <person name="Dhillon B."/>
            <person name="Wittenberg A.H.J."/>
            <person name="Crane C.F."/>
            <person name="Hane J.K."/>
            <person name="Foster A.J."/>
            <person name="Van der Lee T.A.J."/>
            <person name="Grimwood J."/>
            <person name="Aerts A."/>
            <person name="Antoniw J."/>
            <person name="Bailey A."/>
            <person name="Bluhm B."/>
            <person name="Bowler J."/>
            <person name="Bristow J."/>
            <person name="van der Burgt A."/>
            <person name="Canto-Canche B."/>
            <person name="Churchill A.C.L."/>
            <person name="Conde-Ferraez L."/>
            <person name="Cools H.J."/>
            <person name="Coutinho P.M."/>
            <person name="Csukai M."/>
            <person name="Dehal P."/>
            <person name="De Wit P."/>
            <person name="Donzelli B."/>
            <person name="van de Geest H.C."/>
            <person name="van Ham R.C.H.J."/>
            <person name="Hammond-Kosack K.E."/>
            <person name="Henrissat B."/>
            <person name="Kilian A."/>
            <person name="Kobayashi A.K."/>
            <person name="Koopmann E."/>
            <person name="Kourmpetis Y."/>
            <person name="Kuzniar A."/>
            <person name="Lindquist E."/>
            <person name="Lombard V."/>
            <person name="Maliepaard C."/>
            <person name="Martins N."/>
            <person name="Mehrabi R."/>
            <person name="Nap J.P.H."/>
            <person name="Ponomarenko A."/>
            <person name="Rudd J.J."/>
            <person name="Salamov A."/>
            <person name="Schmutz J."/>
            <person name="Schouten H.J."/>
            <person name="Shapiro H."/>
            <person name="Stergiopoulos I."/>
            <person name="Torriani S.F.F."/>
            <person name="Tu H."/>
            <person name="de Vries R.P."/>
            <person name="Waalwijk C."/>
            <person name="Ware S.B."/>
            <person name="Wiebenga A."/>
            <person name="Zwiers L.-H."/>
            <person name="Oliver R.P."/>
            <person name="Grigoriev I.V."/>
            <person name="Kema G.H.J."/>
        </authorList>
    </citation>
    <scope>NUCLEOTIDE SEQUENCE [LARGE SCALE GENOMIC DNA]</scope>
    <source>
        <strain evidence="4">CBS 115943 / IPO323</strain>
    </source>
</reference>
<dbReference type="RefSeq" id="XP_003853112.1">
    <property type="nucleotide sequence ID" value="XM_003853064.1"/>
</dbReference>
<dbReference type="OrthoDB" id="418169at2759"/>
<protein>
    <recommendedName>
        <fullName evidence="2">DUF2415 domain-containing protein</fullName>
    </recommendedName>
</protein>
<feature type="domain" description="DUF2415" evidence="2">
    <location>
        <begin position="295"/>
        <end position="334"/>
    </location>
</feature>
<feature type="compositionally biased region" description="Polar residues" evidence="1">
    <location>
        <begin position="540"/>
        <end position="553"/>
    </location>
</feature>
<evidence type="ECO:0000313" key="3">
    <source>
        <dbReference type="EMBL" id="EGP88088.1"/>
    </source>
</evidence>
<gene>
    <name evidence="3" type="ORF">MYCGRDRAFT_40145</name>
</gene>
<dbReference type="AlphaFoldDB" id="F9XAB5"/>
<evidence type="ECO:0000256" key="1">
    <source>
        <dbReference type="SAM" id="MobiDB-lite"/>
    </source>
</evidence>
<dbReference type="InParanoid" id="F9XAB5"/>
<feature type="compositionally biased region" description="Polar residues" evidence="1">
    <location>
        <begin position="473"/>
        <end position="483"/>
    </location>
</feature>
<feature type="compositionally biased region" description="Polar residues" evidence="1">
    <location>
        <begin position="453"/>
        <end position="465"/>
    </location>
</feature>
<evidence type="ECO:0000259" key="2">
    <source>
        <dbReference type="Pfam" id="PF10313"/>
    </source>
</evidence>
<dbReference type="SUPFAM" id="SSF50978">
    <property type="entry name" value="WD40 repeat-like"/>
    <property type="match status" value="1"/>
</dbReference>
<evidence type="ECO:0000313" key="4">
    <source>
        <dbReference type="Proteomes" id="UP000008062"/>
    </source>
</evidence>
<sequence>YADPSAPSPSTDLRLFHRHWQLRHYISAPEEDLLYYASGKDVYCLNTSTKKRKHITTLPFEARCTASGHGWVCIGGEDDGLFAAIKLSGALDVDAALPIEGWRQSSGHRTPTVKVERIGEEIVNSISVHRIQDEEAHLDDIVAVLTNNDNTVRIYSLPQGLETRVKDLPFAINHATISPDGTTLVAVGDYNQAYFFTREILDAPPQIPKPHNRLTSASLDWTLTNVVTLHSNESTCGYFTTAWSPSGHLVALGSEGGYVTILDADILADPECEDDEAVVAVVAGSRADLSGLHPGAIRTMMFSPEPWNLFIWAEDQGRICIGDLRTGLKSRQVINLDPKDESLERLEVEDLPSENATPSAVRDDLDELDLLRRYRSQVTDGYPSPVHSATEWMEVRRRQREQRQRHEQNALRRSYTGISSSRHASDAEGLTRREQQILESLRTSRQREEARANGQSPSTTYTSADMFNASGDMPTSTTSSTADLPQPISEILASAQESMPALSRTHAATERPPSSHAAESPTTFAQVHSIPEASWAARRPTSNFRQPAQSSRTAAEDDDENPWRLIEEHMPARGPLFEGAARARAAPPLPEDDLTPEELQDVEREIIAERRLAAQQARTRERWRTSRLGAVRHDTSLRRVPVMRFSAIGGGREIGVRTAGLAISPDGRVLWAACEEGIFEVKIKVKGRMFWPAVEMR</sequence>
<name>F9XAB5_ZYMTI</name>
<dbReference type="PANTHER" id="PTHR43991">
    <property type="entry name" value="WD REPEAT PROTEIN (AFU_ORTHOLOGUE AFUA_8G05640)-RELATED"/>
    <property type="match status" value="1"/>
</dbReference>
<dbReference type="KEGG" id="ztr:MYCGRDRAFT_40145"/>
<dbReference type="EMBL" id="CM001199">
    <property type="protein sequence ID" value="EGP88088.1"/>
    <property type="molecule type" value="Genomic_DNA"/>
</dbReference>
<proteinExistence type="predicted"/>
<feature type="compositionally biased region" description="Basic and acidic residues" evidence="1">
    <location>
        <begin position="423"/>
        <end position="436"/>
    </location>
</feature>
<dbReference type="eggNOG" id="KOG4532">
    <property type="taxonomic scope" value="Eukaryota"/>
</dbReference>
<dbReference type="InterPro" id="IPR019417">
    <property type="entry name" value="DUF2415"/>
</dbReference>
<dbReference type="Gene3D" id="2.130.10.10">
    <property type="entry name" value="YVTN repeat-like/Quinoprotein amine dehydrogenase"/>
    <property type="match status" value="1"/>
</dbReference>
<dbReference type="Proteomes" id="UP000008062">
    <property type="component" value="Chromosome 4"/>
</dbReference>
<feature type="region of interest" description="Disordered" evidence="1">
    <location>
        <begin position="497"/>
        <end position="562"/>
    </location>
</feature>
<dbReference type="STRING" id="336722.F9XAB5"/>
<dbReference type="OMA" id="CCFTVAF"/>
<keyword evidence="4" id="KW-1185">Reference proteome</keyword>
<dbReference type="Pfam" id="PF10313">
    <property type="entry name" value="DUF2415"/>
    <property type="match status" value="1"/>
</dbReference>
<feature type="non-terminal residue" evidence="3">
    <location>
        <position position="1"/>
    </location>
</feature>
<dbReference type="HOGENOM" id="CLU_012621_0_0_1"/>
<dbReference type="GeneID" id="13399325"/>
<dbReference type="InterPro" id="IPR015943">
    <property type="entry name" value="WD40/YVTN_repeat-like_dom_sf"/>
</dbReference>